<dbReference type="InterPro" id="IPR056928">
    <property type="entry name" value="Gp77-like"/>
</dbReference>
<dbReference type="RefSeq" id="WP_160592623.1">
    <property type="nucleotide sequence ID" value="NZ_CP047895.1"/>
</dbReference>
<dbReference type="KEGG" id="schy:GVO57_07425"/>
<accession>A0A7Z2NVQ5</accession>
<dbReference type="Proteomes" id="UP000464468">
    <property type="component" value="Chromosome"/>
</dbReference>
<name>A0A7Z2NVQ5_9SPHN</name>
<reference evidence="1 2" key="1">
    <citation type="submission" date="2020-01" db="EMBL/GenBank/DDBJ databases">
        <title>Sphingomonas sp. C33 whole genome sequece.</title>
        <authorList>
            <person name="Park C."/>
        </authorList>
    </citation>
    <scope>NUCLEOTIDE SEQUENCE [LARGE SCALE GENOMIC DNA]</scope>
    <source>
        <strain evidence="1 2">C33</strain>
    </source>
</reference>
<dbReference type="EMBL" id="CP047895">
    <property type="protein sequence ID" value="QHL90696.1"/>
    <property type="molecule type" value="Genomic_DNA"/>
</dbReference>
<dbReference type="AlphaFoldDB" id="A0A7Z2NVQ5"/>
<keyword evidence="2" id="KW-1185">Reference proteome</keyword>
<protein>
    <submittedName>
        <fullName evidence="1">DUF1320 domain-containing protein</fullName>
    </submittedName>
</protein>
<proteinExistence type="predicted"/>
<dbReference type="Pfam" id="PF07030">
    <property type="entry name" value="Phage_Mu_Gp36"/>
    <property type="match status" value="1"/>
</dbReference>
<dbReference type="InterPro" id="IPR009752">
    <property type="entry name" value="Phage_Mu_GpJ"/>
</dbReference>
<gene>
    <name evidence="1" type="ORF">GVO57_07425</name>
</gene>
<sequence length="241" mass="25148">MIQTVIKQPAEVISQLVPFGAPVTQILAATPVARGMVAGAAALQADAVLVDGSVTVTLAGGTDGERYLVTVRATLATGEEREAEAEIVVIDAAWVMPDGGAPYLSIEDFVRRFGLPEIVRMTDADGSGRIDRDLLVAQLVDAQAIVEAHLAGRYALPLAEVPLPVKKAIADLARASLYPGGAPDGVADAARASMRMLEQIRDGRLTLPSAVPLAAAAIAADPVLFDAGERAYPDGLQDYRL</sequence>
<organism evidence="1 2">
    <name type="scientific">Sphingomonas changnyeongensis</name>
    <dbReference type="NCBI Taxonomy" id="2698679"/>
    <lineage>
        <taxon>Bacteria</taxon>
        <taxon>Pseudomonadati</taxon>
        <taxon>Pseudomonadota</taxon>
        <taxon>Alphaproteobacteria</taxon>
        <taxon>Sphingomonadales</taxon>
        <taxon>Sphingomonadaceae</taxon>
        <taxon>Sphingomonas</taxon>
    </lineage>
</organism>
<evidence type="ECO:0000313" key="1">
    <source>
        <dbReference type="EMBL" id="QHL90696.1"/>
    </source>
</evidence>
<dbReference type="Pfam" id="PF23148">
    <property type="entry name" value="Gp77"/>
    <property type="match status" value="1"/>
</dbReference>
<evidence type="ECO:0000313" key="2">
    <source>
        <dbReference type="Proteomes" id="UP000464468"/>
    </source>
</evidence>